<feature type="non-terminal residue" evidence="1">
    <location>
        <position position="183"/>
    </location>
</feature>
<organism evidence="1 2">
    <name type="scientific">Sinanodonta woodiana</name>
    <name type="common">Chinese pond mussel</name>
    <name type="synonym">Anodonta woodiana</name>
    <dbReference type="NCBI Taxonomy" id="1069815"/>
    <lineage>
        <taxon>Eukaryota</taxon>
        <taxon>Metazoa</taxon>
        <taxon>Spiralia</taxon>
        <taxon>Lophotrochozoa</taxon>
        <taxon>Mollusca</taxon>
        <taxon>Bivalvia</taxon>
        <taxon>Autobranchia</taxon>
        <taxon>Heteroconchia</taxon>
        <taxon>Palaeoheterodonta</taxon>
        <taxon>Unionida</taxon>
        <taxon>Unionoidea</taxon>
        <taxon>Unionidae</taxon>
        <taxon>Unioninae</taxon>
        <taxon>Sinanodonta</taxon>
    </lineage>
</organism>
<feature type="non-terminal residue" evidence="1">
    <location>
        <position position="1"/>
    </location>
</feature>
<dbReference type="AlphaFoldDB" id="A0ABD3VYU7"/>
<evidence type="ECO:0000313" key="2">
    <source>
        <dbReference type="Proteomes" id="UP001634394"/>
    </source>
</evidence>
<protein>
    <submittedName>
        <fullName evidence="1">Uncharacterized protein</fullName>
    </submittedName>
</protein>
<proteinExistence type="predicted"/>
<dbReference type="Proteomes" id="UP001634394">
    <property type="component" value="Unassembled WGS sequence"/>
</dbReference>
<keyword evidence="2" id="KW-1185">Reference proteome</keyword>
<comment type="caution">
    <text evidence="1">The sequence shown here is derived from an EMBL/GenBank/DDBJ whole genome shotgun (WGS) entry which is preliminary data.</text>
</comment>
<sequence>SFFFLTEHDIPSLDNIDAVTITRAKFKPQKTDEAAKQAKRKKMLLKLEKFNEHATSEMNTCQAVVTPQCTKGNVSKSKGVRTALVSLLTEFNANENNESLSIKNVPVHISQRTSTILVEFSGVKFKALGRWLLKEFPFASHVVICEEKYSFTPDDLKSITRAKRNKENKTDIYHLKEMIVRLS</sequence>
<reference evidence="1 2" key="1">
    <citation type="submission" date="2024-11" db="EMBL/GenBank/DDBJ databases">
        <title>Chromosome-level genome assembly of the freshwater bivalve Anodonta woodiana.</title>
        <authorList>
            <person name="Chen X."/>
        </authorList>
    </citation>
    <scope>NUCLEOTIDE SEQUENCE [LARGE SCALE GENOMIC DNA]</scope>
    <source>
        <strain evidence="1">MN2024</strain>
        <tissue evidence="1">Gills</tissue>
    </source>
</reference>
<accession>A0ABD3VYU7</accession>
<name>A0ABD3VYU7_SINWO</name>
<gene>
    <name evidence="1" type="ORF">ACJMK2_043133</name>
</gene>
<dbReference type="EMBL" id="JBJQND010000009">
    <property type="protein sequence ID" value="KAL3865778.1"/>
    <property type="molecule type" value="Genomic_DNA"/>
</dbReference>
<evidence type="ECO:0000313" key="1">
    <source>
        <dbReference type="EMBL" id="KAL3865778.1"/>
    </source>
</evidence>